<keyword evidence="2" id="KW-0813">Transport</keyword>
<dbReference type="InterPro" id="IPR017871">
    <property type="entry name" value="ABC_transporter-like_CS"/>
</dbReference>
<dbReference type="AlphaFoldDB" id="A0A6I4VSR4"/>
<evidence type="ECO:0000313" key="6">
    <source>
        <dbReference type="EMBL" id="MXQ54779.1"/>
    </source>
</evidence>
<dbReference type="EMBL" id="WUUL01000009">
    <property type="protein sequence ID" value="MXQ54779.1"/>
    <property type="molecule type" value="Genomic_DNA"/>
</dbReference>
<dbReference type="InterPro" id="IPR015856">
    <property type="entry name" value="ABC_transpr_CbiO/EcfA_su"/>
</dbReference>
<gene>
    <name evidence="6" type="ORF">GSM42_13855</name>
</gene>
<comment type="caution">
    <text evidence="6">The sequence shown here is derived from an EMBL/GenBank/DDBJ whole genome shotgun (WGS) entry which is preliminary data.</text>
</comment>
<dbReference type="PANTHER" id="PTHR42734">
    <property type="entry name" value="METAL TRANSPORT SYSTEM ATP-BINDING PROTEIN TM_0124-RELATED"/>
    <property type="match status" value="1"/>
</dbReference>
<dbReference type="GO" id="GO:0022857">
    <property type="term" value="F:transmembrane transporter activity"/>
    <property type="evidence" value="ECO:0007669"/>
    <property type="project" value="UniProtKB-ARBA"/>
</dbReference>
<dbReference type="Gene3D" id="3.40.50.300">
    <property type="entry name" value="P-loop containing nucleotide triphosphate hydrolases"/>
    <property type="match status" value="1"/>
</dbReference>
<protein>
    <submittedName>
        <fullName evidence="6">ATP-binding cassette domain-containing protein</fullName>
    </submittedName>
</protein>
<dbReference type="GO" id="GO:0005524">
    <property type="term" value="F:ATP binding"/>
    <property type="evidence" value="ECO:0007669"/>
    <property type="project" value="UniProtKB-KW"/>
</dbReference>
<dbReference type="SMART" id="SM00382">
    <property type="entry name" value="AAA"/>
    <property type="match status" value="1"/>
</dbReference>
<dbReference type="Proteomes" id="UP000430692">
    <property type="component" value="Unassembled WGS sequence"/>
</dbReference>
<dbReference type="PROSITE" id="PS00211">
    <property type="entry name" value="ABC_TRANSPORTER_1"/>
    <property type="match status" value="1"/>
</dbReference>
<keyword evidence="7" id="KW-1185">Reference proteome</keyword>
<dbReference type="InterPro" id="IPR027417">
    <property type="entry name" value="P-loop_NTPase"/>
</dbReference>
<dbReference type="GO" id="GO:0016887">
    <property type="term" value="F:ATP hydrolysis activity"/>
    <property type="evidence" value="ECO:0007669"/>
    <property type="project" value="InterPro"/>
</dbReference>
<name>A0A6I4VSR4_9BACL</name>
<dbReference type="CDD" id="cd03225">
    <property type="entry name" value="ABC_cobalt_CbiO_domain1"/>
    <property type="match status" value="1"/>
</dbReference>
<dbReference type="SUPFAM" id="SSF52540">
    <property type="entry name" value="P-loop containing nucleoside triphosphate hydrolases"/>
    <property type="match status" value="1"/>
</dbReference>
<keyword evidence="4 6" id="KW-0067">ATP-binding</keyword>
<keyword evidence="3" id="KW-0547">Nucleotide-binding</keyword>
<comment type="subcellular location">
    <subcellularLocation>
        <location evidence="1">Cell membrane</location>
        <topology evidence="1">Peripheral membrane protein</topology>
    </subcellularLocation>
</comment>
<dbReference type="InterPro" id="IPR050153">
    <property type="entry name" value="Metal_Ion_Import_ABC"/>
</dbReference>
<dbReference type="InterPro" id="IPR003439">
    <property type="entry name" value="ABC_transporter-like_ATP-bd"/>
</dbReference>
<proteinExistence type="predicted"/>
<evidence type="ECO:0000256" key="4">
    <source>
        <dbReference type="ARBA" id="ARBA00022840"/>
    </source>
</evidence>
<evidence type="ECO:0000256" key="2">
    <source>
        <dbReference type="ARBA" id="ARBA00022448"/>
    </source>
</evidence>
<evidence type="ECO:0000313" key="7">
    <source>
        <dbReference type="Proteomes" id="UP000430692"/>
    </source>
</evidence>
<reference evidence="6 7" key="1">
    <citation type="submission" date="2019-12" db="EMBL/GenBank/DDBJ databases">
        <title>Whole-genome analyses of novel actinobacteria.</title>
        <authorList>
            <person name="Sahin N."/>
            <person name="Saygin H."/>
        </authorList>
    </citation>
    <scope>NUCLEOTIDE SEQUENCE [LARGE SCALE GENOMIC DNA]</scope>
    <source>
        <strain evidence="6 7">KC615</strain>
    </source>
</reference>
<accession>A0A6I4VSR4</accession>
<dbReference type="GO" id="GO:0005886">
    <property type="term" value="C:plasma membrane"/>
    <property type="evidence" value="ECO:0007669"/>
    <property type="project" value="UniProtKB-SubCell"/>
</dbReference>
<evidence type="ECO:0000256" key="1">
    <source>
        <dbReference type="ARBA" id="ARBA00004202"/>
    </source>
</evidence>
<dbReference type="PROSITE" id="PS50893">
    <property type="entry name" value="ABC_TRANSPORTER_2"/>
    <property type="match status" value="1"/>
</dbReference>
<dbReference type="InterPro" id="IPR003593">
    <property type="entry name" value="AAA+_ATPase"/>
</dbReference>
<evidence type="ECO:0000259" key="5">
    <source>
        <dbReference type="PROSITE" id="PS50893"/>
    </source>
</evidence>
<sequence>MKHVSWRREQRLILDDINWEIQKGEHWCLVGLNGSGKTSILDLINGYHWPTSGEISVLGKRFGETDLRELRKEIGWVSASMQQRLHGYETIENVVLSGKYASVGIYEKPAEEDYVQVRELLEQWKCGHLLGRIYQTLSQGEKQKVLIGRALMAKPKLLILDEPCTGLDIFAREQVLTMIDQIANRPDAPTLIYVTHHIEEILPCFTHTFLLKKGKVAQKGLSKDVLTQEILSEFFQTSLSVEQKSGRSWLMLK</sequence>
<feature type="domain" description="ABC transporter" evidence="5">
    <location>
        <begin position="1"/>
        <end position="238"/>
    </location>
</feature>
<organism evidence="6 7">
    <name type="scientific">Shimazuella alba</name>
    <dbReference type="NCBI Taxonomy" id="2690964"/>
    <lineage>
        <taxon>Bacteria</taxon>
        <taxon>Bacillati</taxon>
        <taxon>Bacillota</taxon>
        <taxon>Bacilli</taxon>
        <taxon>Bacillales</taxon>
        <taxon>Thermoactinomycetaceae</taxon>
        <taxon>Shimazuella</taxon>
    </lineage>
</organism>
<evidence type="ECO:0000256" key="3">
    <source>
        <dbReference type="ARBA" id="ARBA00022741"/>
    </source>
</evidence>
<dbReference type="Pfam" id="PF00005">
    <property type="entry name" value="ABC_tran"/>
    <property type="match status" value="1"/>
</dbReference>